<feature type="domain" description="3-beta hydroxysteroid dehydrogenase/isomerase" evidence="3">
    <location>
        <begin position="8"/>
        <end position="150"/>
    </location>
</feature>
<gene>
    <name evidence="4" type="ORF">EX895_001537</name>
</gene>
<organism evidence="4 5">
    <name type="scientific">Sporisorium graminicola</name>
    <dbReference type="NCBI Taxonomy" id="280036"/>
    <lineage>
        <taxon>Eukaryota</taxon>
        <taxon>Fungi</taxon>
        <taxon>Dikarya</taxon>
        <taxon>Basidiomycota</taxon>
        <taxon>Ustilaginomycotina</taxon>
        <taxon>Ustilaginomycetes</taxon>
        <taxon>Ustilaginales</taxon>
        <taxon>Ustilaginaceae</taxon>
        <taxon>Sporisorium</taxon>
    </lineage>
</organism>
<dbReference type="GO" id="GO:0006694">
    <property type="term" value="P:steroid biosynthetic process"/>
    <property type="evidence" value="ECO:0007669"/>
    <property type="project" value="InterPro"/>
</dbReference>
<dbReference type="InterPro" id="IPR036291">
    <property type="entry name" value="NAD(P)-bd_dom_sf"/>
</dbReference>
<reference evidence="4 5" key="1">
    <citation type="submission" date="2019-05" db="EMBL/GenBank/DDBJ databases">
        <title>Sporisorium graminicola CBS 10092 draft sequencing and annotation.</title>
        <authorList>
            <person name="Solano-Gonzalez S."/>
            <person name="Caddick M.X."/>
            <person name="Darby A."/>
        </authorList>
    </citation>
    <scope>NUCLEOTIDE SEQUENCE [LARGE SCALE GENOMIC DNA]</scope>
    <source>
        <strain evidence="4 5">CBS 10092</strain>
    </source>
</reference>
<dbReference type="PANTHER" id="PTHR10366">
    <property type="entry name" value="NAD DEPENDENT EPIMERASE/DEHYDRATASE"/>
    <property type="match status" value="1"/>
</dbReference>
<dbReference type="RefSeq" id="XP_029741737.1">
    <property type="nucleotide sequence ID" value="XM_029882136.1"/>
</dbReference>
<evidence type="ECO:0000256" key="2">
    <source>
        <dbReference type="ARBA" id="ARBA00023445"/>
    </source>
</evidence>
<dbReference type="InterPro" id="IPR002225">
    <property type="entry name" value="3Beta_OHSteriod_DH/Estase"/>
</dbReference>
<dbReference type="Gene3D" id="3.40.50.720">
    <property type="entry name" value="NAD(P)-binding Rossmann-like Domain"/>
    <property type="match status" value="1"/>
</dbReference>
<evidence type="ECO:0000313" key="5">
    <source>
        <dbReference type="Proteomes" id="UP000306050"/>
    </source>
</evidence>
<dbReference type="Proteomes" id="UP000306050">
    <property type="component" value="Chromosome SGRAM_11"/>
</dbReference>
<dbReference type="OrthoDB" id="2735536at2759"/>
<dbReference type="InterPro" id="IPR050425">
    <property type="entry name" value="NAD(P)_dehydrat-like"/>
</dbReference>
<name>A0A4U7L331_9BASI</name>
<protein>
    <recommendedName>
        <fullName evidence="3">3-beta hydroxysteroid dehydrogenase/isomerase domain-containing protein</fullName>
    </recommendedName>
</protein>
<dbReference type="PANTHER" id="PTHR10366:SF564">
    <property type="entry name" value="STEROL-4-ALPHA-CARBOXYLATE 3-DEHYDROGENASE, DECARBOXYLATING"/>
    <property type="match status" value="1"/>
</dbReference>
<sequence length="350" mass="37607">MSSTNVYLVTGANGFIASLLVKRLVEEGAYVKATVRRATSGDQVKDSISQDAKGKLEIFLTPDITVKGAFKTALQDVTHVFHTASPVPGPGMTDAKDFLDPARAGTLALLQDASETPTVQKVVYTSSSAAILDLSRLNTGNTHTEKDWNPITYEDALKIGEGLKSSNPAEVQQAGLGVYCASKRVAEEAAWDFMKQNKSGFALAAVHPTLVIGNPTLAGVGIEGSNAFLWNFLTTRPTNDLASISAYVDLADTVEGHIQAMNKDEANGGRFLLTAGSPLIYEVIRWAKDRQPILPFDAVGKPENEEDVRSKMTKLDNSQSNKVLGIKYRSVKESVEAFADWVVESGVAKA</sequence>
<dbReference type="AlphaFoldDB" id="A0A4U7L331"/>
<comment type="similarity">
    <text evidence="2">Belongs to the NAD(P)-dependent epimerase/dehydratase family. Dihydroflavonol-4-reductase subfamily.</text>
</comment>
<dbReference type="SUPFAM" id="SSF51735">
    <property type="entry name" value="NAD(P)-binding Rossmann-fold domains"/>
    <property type="match status" value="1"/>
</dbReference>
<dbReference type="EMBL" id="SRRM01000004">
    <property type="protein sequence ID" value="TKY89752.1"/>
    <property type="molecule type" value="Genomic_DNA"/>
</dbReference>
<evidence type="ECO:0000259" key="3">
    <source>
        <dbReference type="Pfam" id="PF01073"/>
    </source>
</evidence>
<comment type="caution">
    <text evidence="4">The sequence shown here is derived from an EMBL/GenBank/DDBJ whole genome shotgun (WGS) entry which is preliminary data.</text>
</comment>
<proteinExistence type="inferred from homology"/>
<accession>A0A4U7L331</accession>
<dbReference type="GeneID" id="40724432"/>
<evidence type="ECO:0000256" key="1">
    <source>
        <dbReference type="ARBA" id="ARBA00023002"/>
    </source>
</evidence>
<keyword evidence="1" id="KW-0560">Oxidoreductase</keyword>
<dbReference type="Pfam" id="PF01073">
    <property type="entry name" value="3Beta_HSD"/>
    <property type="match status" value="1"/>
</dbReference>
<keyword evidence="5" id="KW-1185">Reference proteome</keyword>
<evidence type="ECO:0000313" key="4">
    <source>
        <dbReference type="EMBL" id="TKY89752.1"/>
    </source>
</evidence>
<dbReference type="GO" id="GO:0016616">
    <property type="term" value="F:oxidoreductase activity, acting on the CH-OH group of donors, NAD or NADP as acceptor"/>
    <property type="evidence" value="ECO:0007669"/>
    <property type="project" value="InterPro"/>
</dbReference>
<dbReference type="KEGG" id="sgra:EX895_001537"/>